<accession>A0ABS5L488</accession>
<dbReference type="EMBL" id="JAAFYZ010000226">
    <property type="protein sequence ID" value="MBS2553024.1"/>
    <property type="molecule type" value="Genomic_DNA"/>
</dbReference>
<sequence length="90" mass="9673">MTVLVIGTELLPDEAMMAHWERSVRASGKEWTILHPNWFFQNFGTAFVPALLGRGLELDAADAPVSFVDTRDIAEVAAAVLAEGGFGGGR</sequence>
<dbReference type="Gene3D" id="3.40.50.720">
    <property type="entry name" value="NAD(P)-binding Rossmann-like Domain"/>
    <property type="match status" value="1"/>
</dbReference>
<evidence type="ECO:0000313" key="1">
    <source>
        <dbReference type="EMBL" id="MBS2553024.1"/>
    </source>
</evidence>
<evidence type="ECO:0000313" key="2">
    <source>
        <dbReference type="Proteomes" id="UP000730482"/>
    </source>
</evidence>
<protein>
    <submittedName>
        <fullName evidence="1">Uncharacterized protein</fullName>
    </submittedName>
</protein>
<organism evidence="1 2">
    <name type="scientific">Catenulispora pinistramenti</name>
    <dbReference type="NCBI Taxonomy" id="2705254"/>
    <lineage>
        <taxon>Bacteria</taxon>
        <taxon>Bacillati</taxon>
        <taxon>Actinomycetota</taxon>
        <taxon>Actinomycetes</taxon>
        <taxon>Catenulisporales</taxon>
        <taxon>Catenulisporaceae</taxon>
        <taxon>Catenulispora</taxon>
    </lineage>
</organism>
<reference evidence="1 2" key="1">
    <citation type="submission" date="2020-02" db="EMBL/GenBank/DDBJ databases">
        <title>Acidophilic actinobacteria isolated from forest soil.</title>
        <authorList>
            <person name="Golinska P."/>
        </authorList>
    </citation>
    <scope>NUCLEOTIDE SEQUENCE [LARGE SCALE GENOMIC DNA]</scope>
    <source>
        <strain evidence="1 2">NL8</strain>
    </source>
</reference>
<dbReference type="InterPro" id="IPR036291">
    <property type="entry name" value="NAD(P)-bd_dom_sf"/>
</dbReference>
<proteinExistence type="predicted"/>
<dbReference type="SUPFAM" id="SSF51735">
    <property type="entry name" value="NAD(P)-binding Rossmann-fold domains"/>
    <property type="match status" value="1"/>
</dbReference>
<dbReference type="Proteomes" id="UP000730482">
    <property type="component" value="Unassembled WGS sequence"/>
</dbReference>
<name>A0ABS5L488_9ACTN</name>
<gene>
    <name evidence="1" type="ORF">KGQ19_39845</name>
</gene>
<comment type="caution">
    <text evidence="1">The sequence shown here is derived from an EMBL/GenBank/DDBJ whole genome shotgun (WGS) entry which is preliminary data.</text>
</comment>
<dbReference type="Gene3D" id="3.90.25.10">
    <property type="entry name" value="UDP-galactose 4-epimerase, domain 1"/>
    <property type="match status" value="1"/>
</dbReference>
<keyword evidence="2" id="KW-1185">Reference proteome</keyword>
<dbReference type="RefSeq" id="WP_212019171.1">
    <property type="nucleotide sequence ID" value="NZ_JAAFYZ010000226.1"/>
</dbReference>